<dbReference type="AlphaFoldDB" id="A0A6G4XAW8"/>
<dbReference type="GO" id="GO:1901982">
    <property type="term" value="F:maltose binding"/>
    <property type="evidence" value="ECO:0007669"/>
    <property type="project" value="TreeGrafter"/>
</dbReference>
<dbReference type="Proteomes" id="UP000481109">
    <property type="component" value="Unassembled WGS sequence"/>
</dbReference>
<dbReference type="PANTHER" id="PTHR30061">
    <property type="entry name" value="MALTOSE-BINDING PERIPLASMIC PROTEIN"/>
    <property type="match status" value="1"/>
</dbReference>
<dbReference type="GO" id="GO:0015768">
    <property type="term" value="P:maltose transport"/>
    <property type="evidence" value="ECO:0007669"/>
    <property type="project" value="TreeGrafter"/>
</dbReference>
<dbReference type="EMBL" id="JAAKZW010000002">
    <property type="protein sequence ID" value="NGO74302.1"/>
    <property type="molecule type" value="Genomic_DNA"/>
</dbReference>
<gene>
    <name evidence="4" type="ORF">G6045_01170</name>
</gene>
<dbReference type="PROSITE" id="PS51257">
    <property type="entry name" value="PROKAR_LIPOPROTEIN"/>
    <property type="match status" value="1"/>
</dbReference>
<dbReference type="Pfam" id="PF01547">
    <property type="entry name" value="SBP_bac_1"/>
    <property type="match status" value="1"/>
</dbReference>
<dbReference type="GO" id="GO:0055052">
    <property type="term" value="C:ATP-binding cassette (ABC) transporter complex, substrate-binding subunit-containing"/>
    <property type="evidence" value="ECO:0007669"/>
    <property type="project" value="TreeGrafter"/>
</dbReference>
<proteinExistence type="inferred from homology"/>
<keyword evidence="5" id="KW-1185">Reference proteome</keyword>
<dbReference type="Gene3D" id="3.40.190.10">
    <property type="entry name" value="Periplasmic binding protein-like II"/>
    <property type="match status" value="2"/>
</dbReference>
<organism evidence="4 5">
    <name type="scientific">Streptomyces mesophilus</name>
    <dbReference type="NCBI Taxonomy" id="1775132"/>
    <lineage>
        <taxon>Bacteria</taxon>
        <taxon>Bacillati</taxon>
        <taxon>Actinomycetota</taxon>
        <taxon>Actinomycetes</taxon>
        <taxon>Kitasatosporales</taxon>
        <taxon>Streptomycetaceae</taxon>
        <taxon>Streptomyces</taxon>
    </lineage>
</organism>
<evidence type="ECO:0000313" key="5">
    <source>
        <dbReference type="Proteomes" id="UP000481109"/>
    </source>
</evidence>
<evidence type="ECO:0000256" key="1">
    <source>
        <dbReference type="ARBA" id="ARBA00008520"/>
    </source>
</evidence>
<comment type="similarity">
    <text evidence="1">Belongs to the bacterial solute-binding protein 1 family.</text>
</comment>
<comment type="caution">
    <text evidence="4">The sequence shown here is derived from an EMBL/GenBank/DDBJ whole genome shotgun (WGS) entry which is preliminary data.</text>
</comment>
<protein>
    <submittedName>
        <fullName evidence="4">Extracellular solute-binding protein</fullName>
    </submittedName>
</protein>
<evidence type="ECO:0000256" key="3">
    <source>
        <dbReference type="ARBA" id="ARBA00022729"/>
    </source>
</evidence>
<keyword evidence="3" id="KW-0732">Signal</keyword>
<keyword evidence="2" id="KW-0813">Transport</keyword>
<dbReference type="InterPro" id="IPR006059">
    <property type="entry name" value="SBP"/>
</dbReference>
<evidence type="ECO:0000256" key="2">
    <source>
        <dbReference type="ARBA" id="ARBA00022448"/>
    </source>
</evidence>
<accession>A0A6G4XAW8</accession>
<dbReference type="PANTHER" id="PTHR30061:SF50">
    <property type="entry name" value="MALTOSE_MALTODEXTRIN-BINDING PERIPLASMIC PROTEIN"/>
    <property type="match status" value="1"/>
</dbReference>
<sequence length="422" mass="45459">MKHRTLALPLSVLTLTALTGCGGMSLEGSQERETVTVWLMQNSTSKGFLKKFEQEYEAEHGDVELDIQIQEWTGIGDKVNNALESDEASAPDVIEVGNTQVAQYVDQGGVLDLSLESARDLGMEDWVQGLAEPGSVDGAQFGIPWYAANRVVLYNKDLFAAAGIKKPPRDREEWLSQTEQLNSGSRQGIYLAGQDWYTLAGFIWEEGGELAVDKDGVWSGALDSPGALAGMDFYARLQALGRGPKDADEQTPPQTDVFAKGQVAQIVTVPGAAKLIEEANPELAGKIGYFPVPGKQAGRPGRVFTGGSDLVIPERTDQKWAALNVIKELAGERWQKELATTMDYVPNKTTLASVVDGKPGVAAMAAGAARGRATPNSPLWAAVEANNPIKRYMTEVLTGADPAQEARKASRQITELLDVRGE</sequence>
<reference evidence="4 5" key="1">
    <citation type="submission" date="2020-02" db="EMBL/GenBank/DDBJ databases">
        <title>Whole-genome analyses of novel actinobacteria.</title>
        <authorList>
            <person name="Sahin N."/>
            <person name="Tokatli A."/>
        </authorList>
    </citation>
    <scope>NUCLEOTIDE SEQUENCE [LARGE SCALE GENOMIC DNA]</scope>
    <source>
        <strain evidence="4 5">YC504</strain>
    </source>
</reference>
<evidence type="ECO:0000313" key="4">
    <source>
        <dbReference type="EMBL" id="NGO74302.1"/>
    </source>
</evidence>
<dbReference type="SUPFAM" id="SSF53850">
    <property type="entry name" value="Periplasmic binding protein-like II"/>
    <property type="match status" value="1"/>
</dbReference>
<dbReference type="GO" id="GO:0042956">
    <property type="term" value="P:maltodextrin transmembrane transport"/>
    <property type="evidence" value="ECO:0007669"/>
    <property type="project" value="TreeGrafter"/>
</dbReference>
<name>A0A6G4XAW8_9ACTN</name>
<dbReference type="RefSeq" id="WP_165329820.1">
    <property type="nucleotide sequence ID" value="NZ_JAAKZW010000002.1"/>
</dbReference>